<reference evidence="6 7" key="1">
    <citation type="submission" date="2019-07" db="EMBL/GenBank/DDBJ databases">
        <title>Whole genome shotgun sequence of Aneurinibacillus danicus NBRC 102444.</title>
        <authorList>
            <person name="Hosoyama A."/>
            <person name="Uohara A."/>
            <person name="Ohji S."/>
            <person name="Ichikawa N."/>
        </authorList>
    </citation>
    <scope>NUCLEOTIDE SEQUENCE [LARGE SCALE GENOMIC DNA]</scope>
    <source>
        <strain evidence="6 7">NBRC 102444</strain>
    </source>
</reference>
<keyword evidence="7" id="KW-1185">Reference proteome</keyword>
<dbReference type="PANTHER" id="PTHR43537:SF24">
    <property type="entry name" value="GLUCONATE OPERON TRANSCRIPTIONAL REPRESSOR"/>
    <property type="match status" value="1"/>
</dbReference>
<dbReference type="PROSITE" id="PS50949">
    <property type="entry name" value="HTH_GNTR"/>
    <property type="match status" value="1"/>
</dbReference>
<dbReference type="Gene3D" id="1.20.120.530">
    <property type="entry name" value="GntR ligand-binding domain-like"/>
    <property type="match status" value="1"/>
</dbReference>
<name>A0A511VCL2_9BACL</name>
<protein>
    <submittedName>
        <fullName evidence="6">GntR family transcriptional regulator</fullName>
    </submittedName>
</protein>
<keyword evidence="2" id="KW-0238">DNA-binding</keyword>
<evidence type="ECO:0000256" key="2">
    <source>
        <dbReference type="ARBA" id="ARBA00023125"/>
    </source>
</evidence>
<evidence type="ECO:0000256" key="4">
    <source>
        <dbReference type="SAM" id="Coils"/>
    </source>
</evidence>
<dbReference type="InterPro" id="IPR000524">
    <property type="entry name" value="Tscrpt_reg_HTH_GntR"/>
</dbReference>
<gene>
    <name evidence="6" type="ORF">ADA01nite_40950</name>
</gene>
<dbReference type="InterPro" id="IPR011711">
    <property type="entry name" value="GntR_C"/>
</dbReference>
<dbReference type="InterPro" id="IPR000485">
    <property type="entry name" value="AsnC-type_HTH_dom"/>
</dbReference>
<evidence type="ECO:0000259" key="5">
    <source>
        <dbReference type="PROSITE" id="PS50949"/>
    </source>
</evidence>
<keyword evidence="3" id="KW-0804">Transcription</keyword>
<dbReference type="RefSeq" id="WP_146812268.1">
    <property type="nucleotide sequence ID" value="NZ_BJXX01000207.1"/>
</dbReference>
<dbReference type="SMART" id="SM00895">
    <property type="entry name" value="FCD"/>
    <property type="match status" value="1"/>
</dbReference>
<dbReference type="SMART" id="SM00345">
    <property type="entry name" value="HTH_GNTR"/>
    <property type="match status" value="1"/>
</dbReference>
<dbReference type="PANTHER" id="PTHR43537">
    <property type="entry name" value="TRANSCRIPTIONAL REGULATOR, GNTR FAMILY"/>
    <property type="match status" value="1"/>
</dbReference>
<evidence type="ECO:0000313" key="6">
    <source>
        <dbReference type="EMBL" id="GEN36635.1"/>
    </source>
</evidence>
<sequence>MIKRVQFDNRNLYERVYIYLRDKIVLNQLPPGSRINYEELIEELGVSKTPLRDAINRLQQEGLIEVKPRSGTFVSIPKVKDIIEIYDVRKALESQAVQLASQRIPKIELESLLREAEHAEAEIKNGNVESFFQADRRLHRTIIQYSDNRRLITFMNTLELQIKWFGIIIAKNSDRPLQANDMHKRFLIAMYNSKIDEAKKLMEEHIEEIKLYTVADYS</sequence>
<dbReference type="InterPro" id="IPR036388">
    <property type="entry name" value="WH-like_DNA-bd_sf"/>
</dbReference>
<evidence type="ECO:0000256" key="1">
    <source>
        <dbReference type="ARBA" id="ARBA00023015"/>
    </source>
</evidence>
<evidence type="ECO:0000256" key="3">
    <source>
        <dbReference type="ARBA" id="ARBA00023163"/>
    </source>
</evidence>
<accession>A0A511VCL2</accession>
<dbReference type="GO" id="GO:0003700">
    <property type="term" value="F:DNA-binding transcription factor activity"/>
    <property type="evidence" value="ECO:0007669"/>
    <property type="project" value="InterPro"/>
</dbReference>
<dbReference type="GO" id="GO:0043565">
    <property type="term" value="F:sequence-specific DNA binding"/>
    <property type="evidence" value="ECO:0007669"/>
    <property type="project" value="InterPro"/>
</dbReference>
<dbReference type="SUPFAM" id="SSF46785">
    <property type="entry name" value="Winged helix' DNA-binding domain"/>
    <property type="match status" value="1"/>
</dbReference>
<feature type="coiled-coil region" evidence="4">
    <location>
        <begin position="188"/>
        <end position="215"/>
    </location>
</feature>
<dbReference type="InterPro" id="IPR008920">
    <property type="entry name" value="TF_FadR/GntR_C"/>
</dbReference>
<comment type="caution">
    <text evidence="6">The sequence shown here is derived from an EMBL/GenBank/DDBJ whole genome shotgun (WGS) entry which is preliminary data.</text>
</comment>
<dbReference type="EMBL" id="BJXX01000207">
    <property type="protein sequence ID" value="GEN36635.1"/>
    <property type="molecule type" value="Genomic_DNA"/>
</dbReference>
<dbReference type="SUPFAM" id="SSF48008">
    <property type="entry name" value="GntR ligand-binding domain-like"/>
    <property type="match status" value="1"/>
</dbReference>
<dbReference type="Gene3D" id="1.10.10.10">
    <property type="entry name" value="Winged helix-like DNA-binding domain superfamily/Winged helix DNA-binding domain"/>
    <property type="match status" value="1"/>
</dbReference>
<dbReference type="CDD" id="cd07377">
    <property type="entry name" value="WHTH_GntR"/>
    <property type="match status" value="1"/>
</dbReference>
<feature type="domain" description="HTH gntR-type" evidence="5">
    <location>
        <begin position="10"/>
        <end position="77"/>
    </location>
</feature>
<dbReference type="Pfam" id="PF00392">
    <property type="entry name" value="GntR"/>
    <property type="match status" value="1"/>
</dbReference>
<dbReference type="Proteomes" id="UP000321157">
    <property type="component" value="Unassembled WGS sequence"/>
</dbReference>
<dbReference type="OrthoDB" id="574518at2"/>
<proteinExistence type="predicted"/>
<dbReference type="PRINTS" id="PR00033">
    <property type="entry name" value="HTHASNC"/>
</dbReference>
<evidence type="ECO:0000313" key="7">
    <source>
        <dbReference type="Proteomes" id="UP000321157"/>
    </source>
</evidence>
<dbReference type="AlphaFoldDB" id="A0A511VCL2"/>
<organism evidence="6 7">
    <name type="scientific">Aneurinibacillus danicus</name>
    <dbReference type="NCBI Taxonomy" id="267746"/>
    <lineage>
        <taxon>Bacteria</taxon>
        <taxon>Bacillati</taxon>
        <taxon>Bacillota</taxon>
        <taxon>Bacilli</taxon>
        <taxon>Bacillales</taxon>
        <taxon>Paenibacillaceae</taxon>
        <taxon>Aneurinibacillus group</taxon>
        <taxon>Aneurinibacillus</taxon>
    </lineage>
</organism>
<dbReference type="Pfam" id="PF07729">
    <property type="entry name" value="FCD"/>
    <property type="match status" value="1"/>
</dbReference>
<keyword evidence="4" id="KW-0175">Coiled coil</keyword>
<keyword evidence="1" id="KW-0805">Transcription regulation</keyword>
<dbReference type="InterPro" id="IPR036390">
    <property type="entry name" value="WH_DNA-bd_sf"/>
</dbReference>